<sequence>MELETLVSKAQNGDKDALEGVVQAIQDDVHHLAMRMLVNPDDALDAVQDILILVITKLSTFSGRSAFKTWVYRVSFNYLLNAKKSLARDPGLSFDGFEQDLADGLGEKRIEDPVLLNELRVSCTMAMLLCLDRAHRAAYIVGFILEIAHDEAAEILAISKTNYRQRLSRARQKVNAFTQRACGLVNSGAACSCPRRLPAAMAVGRIQEGQTFFGGGDAAAYAAVLRRTKRLESGLRTLTLQQATRRFASPRDFAAVIGELVDTP</sequence>
<evidence type="ECO:0000256" key="4">
    <source>
        <dbReference type="ARBA" id="ARBA00023125"/>
    </source>
</evidence>
<dbReference type="InterPro" id="IPR036388">
    <property type="entry name" value="WH-like_DNA-bd_sf"/>
</dbReference>
<dbReference type="InterPro" id="IPR013324">
    <property type="entry name" value="RNA_pol_sigma_r3/r4-like"/>
</dbReference>
<evidence type="ECO:0000256" key="5">
    <source>
        <dbReference type="ARBA" id="ARBA00023163"/>
    </source>
</evidence>
<dbReference type="InterPro" id="IPR013325">
    <property type="entry name" value="RNA_pol_sigma_r2"/>
</dbReference>
<dbReference type="GO" id="GO:0016987">
    <property type="term" value="F:sigma factor activity"/>
    <property type="evidence" value="ECO:0007669"/>
    <property type="project" value="UniProtKB-KW"/>
</dbReference>
<gene>
    <name evidence="7" type="ORF">J3U88_30735</name>
</gene>
<protein>
    <submittedName>
        <fullName evidence="7">RNA polymerase sigma factor</fullName>
    </submittedName>
</protein>
<dbReference type="Proteomes" id="UP000664417">
    <property type="component" value="Unassembled WGS sequence"/>
</dbReference>
<keyword evidence="2" id="KW-0805">Transcription regulation</keyword>
<dbReference type="NCBIfam" id="TIGR02937">
    <property type="entry name" value="sigma70-ECF"/>
    <property type="match status" value="1"/>
</dbReference>
<dbReference type="SUPFAM" id="SSF88946">
    <property type="entry name" value="Sigma2 domain of RNA polymerase sigma factors"/>
    <property type="match status" value="1"/>
</dbReference>
<accession>A0A8J7U8S2</accession>
<name>A0A8J7U8S2_9BACT</name>
<comment type="caution">
    <text evidence="7">The sequence shown here is derived from an EMBL/GenBank/DDBJ whole genome shotgun (WGS) entry which is preliminary data.</text>
</comment>
<comment type="similarity">
    <text evidence="1">Belongs to the sigma-70 factor family. ECF subfamily.</text>
</comment>
<dbReference type="SUPFAM" id="SSF88659">
    <property type="entry name" value="Sigma3 and sigma4 domains of RNA polymerase sigma factors"/>
    <property type="match status" value="1"/>
</dbReference>
<dbReference type="Pfam" id="PF04542">
    <property type="entry name" value="Sigma70_r2"/>
    <property type="match status" value="1"/>
</dbReference>
<dbReference type="EMBL" id="JAFREP010000045">
    <property type="protein sequence ID" value="MBO1322881.1"/>
    <property type="molecule type" value="Genomic_DNA"/>
</dbReference>
<keyword evidence="8" id="KW-1185">Reference proteome</keyword>
<organism evidence="7 8">
    <name type="scientific">Acanthopleuribacter pedis</name>
    <dbReference type="NCBI Taxonomy" id="442870"/>
    <lineage>
        <taxon>Bacteria</taxon>
        <taxon>Pseudomonadati</taxon>
        <taxon>Acidobacteriota</taxon>
        <taxon>Holophagae</taxon>
        <taxon>Acanthopleuribacterales</taxon>
        <taxon>Acanthopleuribacteraceae</taxon>
        <taxon>Acanthopleuribacter</taxon>
    </lineage>
</organism>
<dbReference type="Gene3D" id="1.10.1740.10">
    <property type="match status" value="1"/>
</dbReference>
<dbReference type="PANTHER" id="PTHR43133:SF8">
    <property type="entry name" value="RNA POLYMERASE SIGMA FACTOR HI_1459-RELATED"/>
    <property type="match status" value="1"/>
</dbReference>
<evidence type="ECO:0000256" key="1">
    <source>
        <dbReference type="ARBA" id="ARBA00010641"/>
    </source>
</evidence>
<dbReference type="InterPro" id="IPR007627">
    <property type="entry name" value="RNA_pol_sigma70_r2"/>
</dbReference>
<evidence type="ECO:0000313" key="8">
    <source>
        <dbReference type="Proteomes" id="UP000664417"/>
    </source>
</evidence>
<reference evidence="7" key="1">
    <citation type="submission" date="2021-03" db="EMBL/GenBank/DDBJ databases">
        <authorList>
            <person name="Wang G."/>
        </authorList>
    </citation>
    <scope>NUCLEOTIDE SEQUENCE</scope>
    <source>
        <strain evidence="7">KCTC 12899</strain>
    </source>
</reference>
<keyword evidence="5" id="KW-0804">Transcription</keyword>
<dbReference type="InterPro" id="IPR039425">
    <property type="entry name" value="RNA_pol_sigma-70-like"/>
</dbReference>
<keyword evidence="4" id="KW-0238">DNA-binding</keyword>
<evidence type="ECO:0000256" key="2">
    <source>
        <dbReference type="ARBA" id="ARBA00023015"/>
    </source>
</evidence>
<dbReference type="GO" id="GO:0006352">
    <property type="term" value="P:DNA-templated transcription initiation"/>
    <property type="evidence" value="ECO:0007669"/>
    <property type="project" value="InterPro"/>
</dbReference>
<feature type="domain" description="RNA polymerase sigma-70 region 2" evidence="6">
    <location>
        <begin position="22"/>
        <end position="87"/>
    </location>
</feature>
<evidence type="ECO:0000256" key="3">
    <source>
        <dbReference type="ARBA" id="ARBA00023082"/>
    </source>
</evidence>
<dbReference type="PANTHER" id="PTHR43133">
    <property type="entry name" value="RNA POLYMERASE ECF-TYPE SIGMA FACTO"/>
    <property type="match status" value="1"/>
</dbReference>
<dbReference type="AlphaFoldDB" id="A0A8J7U8S2"/>
<evidence type="ECO:0000313" key="7">
    <source>
        <dbReference type="EMBL" id="MBO1322881.1"/>
    </source>
</evidence>
<dbReference type="RefSeq" id="WP_207862853.1">
    <property type="nucleotide sequence ID" value="NZ_JAFREP010000045.1"/>
</dbReference>
<proteinExistence type="inferred from homology"/>
<dbReference type="Gene3D" id="1.10.10.10">
    <property type="entry name" value="Winged helix-like DNA-binding domain superfamily/Winged helix DNA-binding domain"/>
    <property type="match status" value="1"/>
</dbReference>
<evidence type="ECO:0000259" key="6">
    <source>
        <dbReference type="Pfam" id="PF04542"/>
    </source>
</evidence>
<keyword evidence="3" id="KW-0731">Sigma factor</keyword>
<dbReference type="GO" id="GO:0003677">
    <property type="term" value="F:DNA binding"/>
    <property type="evidence" value="ECO:0007669"/>
    <property type="project" value="UniProtKB-KW"/>
</dbReference>
<dbReference type="InterPro" id="IPR014284">
    <property type="entry name" value="RNA_pol_sigma-70_dom"/>
</dbReference>